<dbReference type="InterPro" id="IPR005467">
    <property type="entry name" value="His_kinase_dom"/>
</dbReference>
<dbReference type="GO" id="GO:0016020">
    <property type="term" value="C:membrane"/>
    <property type="evidence" value="ECO:0007669"/>
    <property type="project" value="UniProtKB-SubCell"/>
</dbReference>
<keyword evidence="10" id="KW-1133">Transmembrane helix</keyword>
<dbReference type="InterPro" id="IPR021796">
    <property type="entry name" value="Tll0287-like_dom"/>
</dbReference>
<dbReference type="EMBL" id="CP000471">
    <property type="protein sequence ID" value="ABK46017.1"/>
    <property type="molecule type" value="Genomic_DNA"/>
</dbReference>
<dbReference type="SUPFAM" id="SSF55785">
    <property type="entry name" value="PYP-like sensor domain (PAS domain)"/>
    <property type="match status" value="5"/>
</dbReference>
<keyword evidence="21" id="KW-1185">Reference proteome</keyword>
<evidence type="ECO:0000259" key="16">
    <source>
        <dbReference type="PROSITE" id="PS50109"/>
    </source>
</evidence>
<dbReference type="SMART" id="SM00448">
    <property type="entry name" value="REC"/>
    <property type="match status" value="1"/>
</dbReference>
<feature type="domain" description="Histidine kinase" evidence="16">
    <location>
        <begin position="902"/>
        <end position="1118"/>
    </location>
</feature>
<feature type="signal peptide" evidence="15">
    <location>
        <begin position="1"/>
        <end position="20"/>
    </location>
</feature>
<keyword evidence="15" id="KW-0732">Signal</keyword>
<feature type="domain" description="PAC" evidence="19">
    <location>
        <begin position="711"/>
        <end position="763"/>
    </location>
</feature>
<evidence type="ECO:0000256" key="8">
    <source>
        <dbReference type="ARBA" id="ARBA00022777"/>
    </source>
</evidence>
<keyword evidence="14" id="KW-0175">Coiled coil</keyword>
<keyword evidence="12" id="KW-0472">Membrane</keyword>
<evidence type="ECO:0000256" key="9">
    <source>
        <dbReference type="ARBA" id="ARBA00022840"/>
    </source>
</evidence>
<evidence type="ECO:0000256" key="5">
    <source>
        <dbReference type="ARBA" id="ARBA00022679"/>
    </source>
</evidence>
<dbReference type="PROSITE" id="PS50109">
    <property type="entry name" value="HIS_KIN"/>
    <property type="match status" value="1"/>
</dbReference>
<keyword evidence="7" id="KW-0547">Nucleotide-binding</keyword>
<dbReference type="GO" id="GO:0005524">
    <property type="term" value="F:ATP binding"/>
    <property type="evidence" value="ECO:0007669"/>
    <property type="project" value="UniProtKB-KW"/>
</dbReference>
<evidence type="ECO:0000259" key="19">
    <source>
        <dbReference type="PROSITE" id="PS50113"/>
    </source>
</evidence>
<dbReference type="FunFam" id="3.30.565.10:FF:000010">
    <property type="entry name" value="Sensor histidine kinase RcsC"/>
    <property type="match status" value="1"/>
</dbReference>
<dbReference type="NCBIfam" id="TIGR00229">
    <property type="entry name" value="sensory_box"/>
    <property type="match status" value="1"/>
</dbReference>
<dbReference type="Gene3D" id="3.30.450.20">
    <property type="entry name" value="PAS domain"/>
    <property type="match status" value="5"/>
</dbReference>
<dbReference type="KEGG" id="mgm:Mmc1_3532"/>
<dbReference type="Pfam" id="PF08448">
    <property type="entry name" value="PAS_4"/>
    <property type="match status" value="3"/>
</dbReference>
<feature type="chain" id="PRO_5002627149" description="histidine kinase" evidence="15">
    <location>
        <begin position="21"/>
        <end position="1271"/>
    </location>
</feature>
<dbReference type="Pfam" id="PF02518">
    <property type="entry name" value="HATPase_c"/>
    <property type="match status" value="1"/>
</dbReference>
<protein>
    <recommendedName>
        <fullName evidence="3">histidine kinase</fullName>
        <ecNumber evidence="3">2.7.13.3</ecNumber>
    </recommendedName>
</protein>
<comment type="catalytic activity">
    <reaction evidence="1">
        <text>ATP + protein L-histidine = ADP + protein N-phospho-L-histidine.</text>
        <dbReference type="EC" id="2.7.13.3"/>
    </reaction>
</comment>
<organism evidence="20 21">
    <name type="scientific">Magnetococcus marinus (strain ATCC BAA-1437 / JCM 17883 / MC-1)</name>
    <dbReference type="NCBI Taxonomy" id="156889"/>
    <lineage>
        <taxon>Bacteria</taxon>
        <taxon>Pseudomonadati</taxon>
        <taxon>Pseudomonadota</taxon>
        <taxon>Magnetococcia</taxon>
        <taxon>Magnetococcales</taxon>
        <taxon>Magnetococcaceae</taxon>
        <taxon>Magnetococcus</taxon>
    </lineage>
</organism>
<feature type="domain" description="PAC" evidence="19">
    <location>
        <begin position="328"/>
        <end position="384"/>
    </location>
</feature>
<evidence type="ECO:0000256" key="3">
    <source>
        <dbReference type="ARBA" id="ARBA00012438"/>
    </source>
</evidence>
<dbReference type="InterPro" id="IPR036890">
    <property type="entry name" value="HATPase_C_sf"/>
</dbReference>
<dbReference type="InterPro" id="IPR000014">
    <property type="entry name" value="PAS"/>
</dbReference>
<dbReference type="InterPro" id="IPR003594">
    <property type="entry name" value="HATPase_dom"/>
</dbReference>
<dbReference type="InterPro" id="IPR001789">
    <property type="entry name" value="Sig_transdc_resp-reg_receiver"/>
</dbReference>
<dbReference type="InterPro" id="IPR000700">
    <property type="entry name" value="PAS-assoc_C"/>
</dbReference>
<dbReference type="Pfam" id="PF00072">
    <property type="entry name" value="Response_reg"/>
    <property type="match status" value="1"/>
</dbReference>
<dbReference type="InterPro" id="IPR003661">
    <property type="entry name" value="HisK_dim/P_dom"/>
</dbReference>
<dbReference type="SMART" id="SM00387">
    <property type="entry name" value="HATPase_c"/>
    <property type="match status" value="1"/>
</dbReference>
<dbReference type="PROSITE" id="PS50110">
    <property type="entry name" value="RESPONSE_REGULATORY"/>
    <property type="match status" value="1"/>
</dbReference>
<dbReference type="CDD" id="cd00082">
    <property type="entry name" value="HisKA"/>
    <property type="match status" value="1"/>
</dbReference>
<evidence type="ECO:0000259" key="18">
    <source>
        <dbReference type="PROSITE" id="PS50112"/>
    </source>
</evidence>
<dbReference type="Pfam" id="PF11845">
    <property type="entry name" value="Tll0287-like"/>
    <property type="match status" value="1"/>
</dbReference>
<dbReference type="CDD" id="cd00130">
    <property type="entry name" value="PAS"/>
    <property type="match status" value="2"/>
</dbReference>
<evidence type="ECO:0000256" key="13">
    <source>
        <dbReference type="PROSITE-ProRule" id="PRU00169"/>
    </source>
</evidence>
<reference evidence="21" key="1">
    <citation type="journal article" date="2009" name="Appl. Environ. Microbiol.">
        <title>Complete genome sequence of the chemolithoautotrophic marine magnetotactic coccus strain MC-1.</title>
        <authorList>
            <person name="Schubbe S."/>
            <person name="Williams T.J."/>
            <person name="Xie G."/>
            <person name="Kiss H.E."/>
            <person name="Brettin T.S."/>
            <person name="Martinez D."/>
            <person name="Ross C.A."/>
            <person name="Schuler D."/>
            <person name="Cox B.L."/>
            <person name="Nealson K.H."/>
            <person name="Bazylinski D.A."/>
        </authorList>
    </citation>
    <scope>NUCLEOTIDE SEQUENCE [LARGE SCALE GENOMIC DNA]</scope>
    <source>
        <strain evidence="21">ATCC BAA-1437 / JCM 17883 / MC-1</strain>
    </source>
</reference>
<dbReference type="PRINTS" id="PR00344">
    <property type="entry name" value="BCTRLSENSOR"/>
</dbReference>
<dbReference type="eggNOG" id="COG2205">
    <property type="taxonomic scope" value="Bacteria"/>
</dbReference>
<dbReference type="FunFam" id="1.10.287.130:FF:000004">
    <property type="entry name" value="Ethylene receptor 1"/>
    <property type="match status" value="1"/>
</dbReference>
<dbReference type="InterPro" id="IPR013656">
    <property type="entry name" value="PAS_4"/>
</dbReference>
<dbReference type="Pfam" id="PF00512">
    <property type="entry name" value="HisKA"/>
    <property type="match status" value="1"/>
</dbReference>
<dbReference type="eggNOG" id="COG4191">
    <property type="taxonomic scope" value="Bacteria"/>
</dbReference>
<keyword evidence="8 20" id="KW-0418">Kinase</keyword>
<gene>
    <name evidence="20" type="ordered locus">Mmc1_3532</name>
</gene>
<keyword evidence="5 20" id="KW-0808">Transferase</keyword>
<dbReference type="InterPro" id="IPR004358">
    <property type="entry name" value="Sig_transdc_His_kin-like_C"/>
</dbReference>
<evidence type="ECO:0000256" key="15">
    <source>
        <dbReference type="SAM" id="SignalP"/>
    </source>
</evidence>
<evidence type="ECO:0000256" key="1">
    <source>
        <dbReference type="ARBA" id="ARBA00000085"/>
    </source>
</evidence>
<dbReference type="PROSITE" id="PS50113">
    <property type="entry name" value="PAC"/>
    <property type="match status" value="2"/>
</dbReference>
<dbReference type="InterPro" id="IPR036097">
    <property type="entry name" value="HisK_dim/P_sf"/>
</dbReference>
<dbReference type="CDD" id="cd16922">
    <property type="entry name" value="HATPase_EvgS-ArcB-TorS-like"/>
    <property type="match status" value="1"/>
</dbReference>
<dbReference type="SUPFAM" id="SSF47384">
    <property type="entry name" value="Homodimeric domain of signal transducing histidine kinase"/>
    <property type="match status" value="1"/>
</dbReference>
<dbReference type="Pfam" id="PF13426">
    <property type="entry name" value="PAS_9"/>
    <property type="match status" value="1"/>
</dbReference>
<dbReference type="SUPFAM" id="SSF52172">
    <property type="entry name" value="CheY-like"/>
    <property type="match status" value="1"/>
</dbReference>
<dbReference type="PANTHER" id="PTHR43047">
    <property type="entry name" value="TWO-COMPONENT HISTIDINE PROTEIN KINASE"/>
    <property type="match status" value="1"/>
</dbReference>
<evidence type="ECO:0000256" key="4">
    <source>
        <dbReference type="ARBA" id="ARBA00022553"/>
    </source>
</evidence>
<comment type="subcellular location">
    <subcellularLocation>
        <location evidence="2">Membrane</location>
    </subcellularLocation>
</comment>
<evidence type="ECO:0000313" key="21">
    <source>
        <dbReference type="Proteomes" id="UP000002586"/>
    </source>
</evidence>
<accession>A0LDH4</accession>
<dbReference type="Gene3D" id="3.30.565.10">
    <property type="entry name" value="Histidine kinase-like ATPase, C-terminal domain"/>
    <property type="match status" value="1"/>
</dbReference>
<name>A0LDH4_MAGMM</name>
<dbReference type="SMART" id="SM00091">
    <property type="entry name" value="PAS"/>
    <property type="match status" value="4"/>
</dbReference>
<evidence type="ECO:0000256" key="2">
    <source>
        <dbReference type="ARBA" id="ARBA00004370"/>
    </source>
</evidence>
<evidence type="ECO:0000313" key="20">
    <source>
        <dbReference type="EMBL" id="ABK46017.1"/>
    </source>
</evidence>
<dbReference type="EC" id="2.7.13.3" evidence="3"/>
<evidence type="ECO:0000256" key="6">
    <source>
        <dbReference type="ARBA" id="ARBA00022692"/>
    </source>
</evidence>
<dbReference type="PROSITE" id="PS50112">
    <property type="entry name" value="PAS"/>
    <property type="match status" value="1"/>
</dbReference>
<dbReference type="SMART" id="SM00388">
    <property type="entry name" value="HisKA"/>
    <property type="match status" value="1"/>
</dbReference>
<dbReference type="CDD" id="cd17546">
    <property type="entry name" value="REC_hyHK_CKI1_RcsC-like"/>
    <property type="match status" value="1"/>
</dbReference>
<dbReference type="Gene3D" id="3.40.50.2300">
    <property type="match status" value="1"/>
</dbReference>
<keyword evidence="6" id="KW-0812">Transmembrane</keyword>
<keyword evidence="11" id="KW-0902">Two-component regulatory system</keyword>
<feature type="modified residue" description="4-aspartylphosphate" evidence="13">
    <location>
        <position position="1190"/>
    </location>
</feature>
<dbReference type="Proteomes" id="UP000002586">
    <property type="component" value="Chromosome"/>
</dbReference>
<dbReference type="HOGENOM" id="CLU_263903_0_0_5"/>
<feature type="coiled-coil region" evidence="14">
    <location>
        <begin position="231"/>
        <end position="262"/>
    </location>
</feature>
<evidence type="ECO:0000256" key="12">
    <source>
        <dbReference type="ARBA" id="ARBA00023136"/>
    </source>
</evidence>
<feature type="domain" description="Response regulatory" evidence="17">
    <location>
        <begin position="1141"/>
        <end position="1260"/>
    </location>
</feature>
<dbReference type="eggNOG" id="COG0784">
    <property type="taxonomic scope" value="Bacteria"/>
</dbReference>
<reference evidence="20 21" key="2">
    <citation type="journal article" date="2012" name="Int. J. Syst. Evol. Microbiol.">
        <title>Magnetococcus marinus gen. nov., sp. nov., a marine, magnetotactic bacterium that represents a novel lineage (Magnetococcaceae fam. nov.; Magnetococcales ord. nov.) at the base of the Alphaproteobacteria.</title>
        <authorList>
            <person name="Bazylinski D.A."/>
            <person name="Williams T.J."/>
            <person name="Lefevre C.T."/>
            <person name="Berg R.J."/>
            <person name="Zhang C.L."/>
            <person name="Bowser S.S."/>
            <person name="Dean A.J."/>
            <person name="Beveridge T.J."/>
        </authorList>
    </citation>
    <scope>NUCLEOTIDE SEQUENCE [LARGE SCALE GENOMIC DNA]</scope>
    <source>
        <strain evidence="21">ATCC BAA-1437 / JCM 17883 / MC-1</strain>
    </source>
</reference>
<sequence length="1271" mass="143314">MSLWSLLVLSSLLWNLSVQTAHQQQQLLERNRHTFQLIQFTRQWNAQHGGVYARVTAETQPNPFLKNLPQRDLTSTDGVALTLINPAYMTRQIAELARHSGMLFHITSLKPLRPANRPDNWEAEALKRFETNPSERLERLGHGDSALYRYMAPLYVEQSCLKCHATQGYQLGDIRGGISITVSAKPLDAAQVDVTQKLVASHAGIWLLMSLILGLVWRRHNRYVETIKAHEQQLETRVQDRTDALRQANDRLERDRSQLQQIIDGVSEPLMVIRTDYRIVLMNEAARSYNPELATKQANCYCHLMTHQRNTPCEGHDHPCPLEQVVRTQQPFRTVHRHINRDGLARFVSLQASPLFDQNGALWAIIESSRDITEYMSMQEQLKQESDTSNAIIDALSGLFILLDADGCLVRWNSNLAKMTGLDEQSFAGRSILDFVAPTSRNAFIEAMEKVLTEGLATQESYLQTMGRQQIPFAFQINRIEIEGKLYLSGMGVDISEQLSMRHALQESQDILDQVQKVAQLGGIVWKPASGFMQWSAQVYPMLGLQPGQRSLSLRTLLHGLSRHARKGLLQRLGELRDTRHHVIERELHLLGFDGIKRYLHLRGQHRQSHDQEHPQILITLQDLTPHKIIQHQLQHQLTFQQTLLNTIPIPVFYKDRQLRYQIANEAFSKLLNQPLETLIGRTVYETSPLEMAKIYDIADHNLLDHPDRVQQYQATIQPQSDNPHHVVFYKAVVPGEQGQHAGIVGAILDVTEQTRAQKALEESNRRFETVLGSLESYLFVTNIESNMVLFTNHAARLRFGETVGQPCWKTFHLGCKEGGCQSCIQGGASIPHHGHHWEYHNKESGEWYTIRIRLIPWTDGHYVRLLVANDITVLKQAQEASRQAMEQAERANRAKSEFLATMSHEIRTPMNVVVGMSDILLESLPNPQAQKHIQLIQKAGTTLLDLINDILDLSKIEAGQLELEHAVFNPILLIEDTIAIFQMQAKLKGLTLTSSMTGHIPHALMGDRARLRQILVNLLGNAIKFTEKGSVEVQAGYANQQFWYAVVDSGVGIGSDSLLRIFDKFTQADSGVARRFGGSGLGLAICKNLMELMGGTIETQSTLGQGSRFYCAIPAPIADHLLPSDVVTKEPITAALPALTILLVDDSEDNRILVRTYLKQSQHKLDEAVDGAQAVKMAIEKRYHLIFMDIQMPIMDGYRATAEIRAHEQQQGLSPTPILALTAHALSADVEKSLAAGCNEHLTKPIRKKDLLRVVNHFAAQLETDENSPV</sequence>
<dbReference type="GO" id="GO:0000155">
    <property type="term" value="F:phosphorelay sensor kinase activity"/>
    <property type="evidence" value="ECO:0007669"/>
    <property type="project" value="InterPro"/>
</dbReference>
<evidence type="ECO:0000256" key="10">
    <source>
        <dbReference type="ARBA" id="ARBA00022989"/>
    </source>
</evidence>
<keyword evidence="9" id="KW-0067">ATP-binding</keyword>
<proteinExistence type="predicted"/>
<dbReference type="Gene3D" id="1.10.287.130">
    <property type="match status" value="1"/>
</dbReference>
<dbReference type="InterPro" id="IPR011006">
    <property type="entry name" value="CheY-like_superfamily"/>
</dbReference>
<evidence type="ECO:0000256" key="7">
    <source>
        <dbReference type="ARBA" id="ARBA00022741"/>
    </source>
</evidence>
<evidence type="ECO:0000259" key="17">
    <source>
        <dbReference type="PROSITE" id="PS50110"/>
    </source>
</evidence>
<dbReference type="AlphaFoldDB" id="A0LDH4"/>
<dbReference type="SUPFAM" id="SSF55874">
    <property type="entry name" value="ATPase domain of HSP90 chaperone/DNA topoisomerase II/histidine kinase"/>
    <property type="match status" value="1"/>
</dbReference>
<feature type="domain" description="PAS" evidence="18">
    <location>
        <begin position="385"/>
        <end position="455"/>
    </location>
</feature>
<keyword evidence="4 13" id="KW-0597">Phosphoprotein</keyword>
<evidence type="ECO:0000256" key="11">
    <source>
        <dbReference type="ARBA" id="ARBA00023012"/>
    </source>
</evidence>
<dbReference type="InterPro" id="IPR035965">
    <property type="entry name" value="PAS-like_dom_sf"/>
</dbReference>
<dbReference type="STRING" id="156889.Mmc1_3532"/>
<evidence type="ECO:0000256" key="14">
    <source>
        <dbReference type="SAM" id="Coils"/>
    </source>
</evidence>